<evidence type="ECO:0000256" key="2">
    <source>
        <dbReference type="ARBA" id="ARBA00010961"/>
    </source>
</evidence>
<feature type="compositionally biased region" description="Low complexity" evidence="7">
    <location>
        <begin position="137"/>
        <end position="168"/>
    </location>
</feature>
<reference evidence="8" key="1">
    <citation type="journal article" date="2014" name="Int. J. Syst. Evol. Microbiol.">
        <title>Complete genome sequence of Corynebacterium casei LMG S-19264T (=DSM 44701T), isolated from a smear-ripened cheese.</title>
        <authorList>
            <consortium name="US DOE Joint Genome Institute (JGI-PGF)"/>
            <person name="Walter F."/>
            <person name="Albersmeier A."/>
            <person name="Kalinowski J."/>
            <person name="Ruckert C."/>
        </authorList>
    </citation>
    <scope>NUCLEOTIDE SEQUENCE</scope>
    <source>
        <strain evidence="8">JCM 4714</strain>
    </source>
</reference>
<protein>
    <recommendedName>
        <fullName evidence="6">Mutator family transposase</fullName>
    </recommendedName>
</protein>
<evidence type="ECO:0000313" key="9">
    <source>
        <dbReference type="Proteomes" id="UP000655443"/>
    </source>
</evidence>
<proteinExistence type="inferred from homology"/>
<evidence type="ECO:0000256" key="7">
    <source>
        <dbReference type="SAM" id="MobiDB-lite"/>
    </source>
</evidence>
<dbReference type="GO" id="GO:0004803">
    <property type="term" value="F:transposase activity"/>
    <property type="evidence" value="ECO:0007669"/>
    <property type="project" value="UniProtKB-UniRule"/>
</dbReference>
<dbReference type="PANTHER" id="PTHR33217">
    <property type="entry name" value="TRANSPOSASE FOR INSERTION SEQUENCE ELEMENT IS1081"/>
    <property type="match status" value="1"/>
</dbReference>
<dbReference type="GO" id="GO:0006313">
    <property type="term" value="P:DNA transposition"/>
    <property type="evidence" value="ECO:0007669"/>
    <property type="project" value="UniProtKB-UniRule"/>
</dbReference>
<keyword evidence="4 6" id="KW-0238">DNA-binding</keyword>
<accession>A0A918YST9</accession>
<dbReference type="AlphaFoldDB" id="A0A918YST9"/>
<keyword evidence="3 6" id="KW-0815">Transposition</keyword>
<dbReference type="InterPro" id="IPR001207">
    <property type="entry name" value="Transposase_mutator"/>
</dbReference>
<name>A0A918YST9_9ACTN</name>
<keyword evidence="6" id="KW-0814">Transposable element</keyword>
<dbReference type="Proteomes" id="UP000655443">
    <property type="component" value="Unassembled WGS sequence"/>
</dbReference>
<comment type="caution">
    <text evidence="8">The sequence shown here is derived from an EMBL/GenBank/DDBJ whole genome shotgun (WGS) entry which is preliminary data.</text>
</comment>
<comment type="function">
    <text evidence="1 6">Required for the transposition of the insertion element.</text>
</comment>
<evidence type="ECO:0000313" key="8">
    <source>
        <dbReference type="EMBL" id="GHE15183.1"/>
    </source>
</evidence>
<evidence type="ECO:0000256" key="4">
    <source>
        <dbReference type="ARBA" id="ARBA00023125"/>
    </source>
</evidence>
<evidence type="ECO:0000256" key="5">
    <source>
        <dbReference type="ARBA" id="ARBA00023172"/>
    </source>
</evidence>
<evidence type="ECO:0000256" key="3">
    <source>
        <dbReference type="ARBA" id="ARBA00022578"/>
    </source>
</evidence>
<dbReference type="EMBL" id="BMVG01000059">
    <property type="protein sequence ID" value="GHE15183.1"/>
    <property type="molecule type" value="Genomic_DNA"/>
</dbReference>
<gene>
    <name evidence="8" type="ORF">GCM10010339_89010</name>
</gene>
<dbReference type="GO" id="GO:0003677">
    <property type="term" value="F:DNA binding"/>
    <property type="evidence" value="ECO:0007669"/>
    <property type="project" value="UniProtKB-UniRule"/>
</dbReference>
<evidence type="ECO:0000256" key="1">
    <source>
        <dbReference type="ARBA" id="ARBA00002190"/>
    </source>
</evidence>
<evidence type="ECO:0000256" key="6">
    <source>
        <dbReference type="RuleBase" id="RU365089"/>
    </source>
</evidence>
<comment type="similarity">
    <text evidence="2 6">Belongs to the transposase mutator family.</text>
</comment>
<dbReference type="PANTHER" id="PTHR33217:SF7">
    <property type="entry name" value="TRANSPOSASE FOR INSERTION SEQUENCE ELEMENT IS1081"/>
    <property type="match status" value="1"/>
</dbReference>
<feature type="region of interest" description="Disordered" evidence="7">
    <location>
        <begin position="124"/>
        <end position="229"/>
    </location>
</feature>
<keyword evidence="9" id="KW-1185">Reference proteome</keyword>
<organism evidence="8 9">
    <name type="scientific">Streptomyces alanosinicus</name>
    <dbReference type="NCBI Taxonomy" id="68171"/>
    <lineage>
        <taxon>Bacteria</taxon>
        <taxon>Bacillati</taxon>
        <taxon>Actinomycetota</taxon>
        <taxon>Actinomycetes</taxon>
        <taxon>Kitasatosporales</taxon>
        <taxon>Streptomycetaceae</taxon>
        <taxon>Streptomyces</taxon>
    </lineage>
</organism>
<keyword evidence="5 6" id="KW-0233">DNA recombination</keyword>
<sequence length="229" mass="24931">MPCSQAYVHGIPKSQVSWICGELDGELTAFKERPLDHTVFPYVFLDATYCKARMDHRIVSHTVVIDAGIFAAPRDPGAEVGDSESKPFWTKFLRYLRAHGLKNVQLVISDSHSGLVAAIRTVLARTDHRQSRPRPGPTSSRSSPTPQHSTGSPPRSSPNSTTSGRSSTVATSPEVPWPSFLTPDRQETTAGFLQRSRINSNSDYTTWRDTTALGPVTPADPSFGSGPKG</sequence>
<feature type="compositionally biased region" description="Polar residues" evidence="7">
    <location>
        <begin position="188"/>
        <end position="209"/>
    </location>
</feature>
<reference evidence="8" key="2">
    <citation type="submission" date="2020-09" db="EMBL/GenBank/DDBJ databases">
        <authorList>
            <person name="Sun Q."/>
            <person name="Ohkuma M."/>
        </authorList>
    </citation>
    <scope>NUCLEOTIDE SEQUENCE</scope>
    <source>
        <strain evidence="8">JCM 4714</strain>
    </source>
</reference>
<dbReference type="Pfam" id="PF00872">
    <property type="entry name" value="Transposase_mut"/>
    <property type="match status" value="1"/>
</dbReference>